<feature type="region of interest" description="Disordered" evidence="3">
    <location>
        <begin position="237"/>
        <end position="360"/>
    </location>
</feature>
<dbReference type="Pfam" id="PF09727">
    <property type="entry name" value="CortBP2"/>
    <property type="match status" value="1"/>
</dbReference>
<dbReference type="Proteomes" id="UP000282613">
    <property type="component" value="Unassembled WGS sequence"/>
</dbReference>
<organism evidence="7">
    <name type="scientific">Taenia asiatica</name>
    <name type="common">Asian tapeworm</name>
    <dbReference type="NCBI Taxonomy" id="60517"/>
    <lineage>
        <taxon>Eukaryota</taxon>
        <taxon>Metazoa</taxon>
        <taxon>Spiralia</taxon>
        <taxon>Lophotrochozoa</taxon>
        <taxon>Platyhelminthes</taxon>
        <taxon>Cestoda</taxon>
        <taxon>Eucestoda</taxon>
        <taxon>Cyclophyllidea</taxon>
        <taxon>Taeniidae</taxon>
        <taxon>Taenia</taxon>
    </lineage>
</organism>
<feature type="compositionally biased region" description="Polar residues" evidence="3">
    <location>
        <begin position="502"/>
        <end position="517"/>
    </location>
</feature>
<proteinExistence type="predicted"/>
<dbReference type="OrthoDB" id="6021133at2759"/>
<feature type="compositionally biased region" description="Low complexity" evidence="3">
    <location>
        <begin position="285"/>
        <end position="303"/>
    </location>
</feature>
<keyword evidence="1 2" id="KW-0175">Coiled coil</keyword>
<evidence type="ECO:0000313" key="6">
    <source>
        <dbReference type="Proteomes" id="UP000282613"/>
    </source>
</evidence>
<dbReference type="STRING" id="60517.A0A158R8H7"/>
<reference evidence="7" key="1">
    <citation type="submission" date="2016-04" db="UniProtKB">
        <authorList>
            <consortium name="WormBaseParasite"/>
        </authorList>
    </citation>
    <scope>IDENTIFICATION</scope>
</reference>
<feature type="compositionally biased region" description="Pro residues" evidence="3">
    <location>
        <begin position="456"/>
        <end position="465"/>
    </location>
</feature>
<dbReference type="AlphaFoldDB" id="A0A158R8H7"/>
<accession>A0A158R8H7</accession>
<dbReference type="WBParaSite" id="TASK_0000548401-mRNA-1">
    <property type="protein sequence ID" value="TASK_0000548401-mRNA-1"/>
    <property type="gene ID" value="TASK_0000548401"/>
</dbReference>
<evidence type="ECO:0000256" key="1">
    <source>
        <dbReference type="ARBA" id="ARBA00023054"/>
    </source>
</evidence>
<feature type="compositionally biased region" description="Basic and acidic residues" evidence="3">
    <location>
        <begin position="342"/>
        <end position="352"/>
    </location>
</feature>
<dbReference type="InterPro" id="IPR050719">
    <property type="entry name" value="Cortactin-Actin_Reg"/>
</dbReference>
<evidence type="ECO:0000256" key="3">
    <source>
        <dbReference type="SAM" id="MobiDB-lite"/>
    </source>
</evidence>
<feature type="region of interest" description="Disordered" evidence="3">
    <location>
        <begin position="495"/>
        <end position="521"/>
    </location>
</feature>
<dbReference type="PANTHER" id="PTHR23166">
    <property type="entry name" value="FILAMIN/GPBP-INTERACTING PROTEIN"/>
    <property type="match status" value="1"/>
</dbReference>
<evidence type="ECO:0000313" key="5">
    <source>
        <dbReference type="EMBL" id="VDK35171.1"/>
    </source>
</evidence>
<feature type="compositionally biased region" description="Low complexity" evidence="3">
    <location>
        <begin position="440"/>
        <end position="455"/>
    </location>
</feature>
<feature type="compositionally biased region" description="Pro residues" evidence="3">
    <location>
        <begin position="274"/>
        <end position="284"/>
    </location>
</feature>
<feature type="region of interest" description="Disordered" evidence="3">
    <location>
        <begin position="420"/>
        <end position="470"/>
    </location>
</feature>
<reference evidence="5 6" key="2">
    <citation type="submission" date="2018-11" db="EMBL/GenBank/DDBJ databases">
        <authorList>
            <consortium name="Pathogen Informatics"/>
        </authorList>
    </citation>
    <scope>NUCLEOTIDE SEQUENCE [LARGE SCALE GENOMIC DNA]</scope>
</reference>
<feature type="compositionally biased region" description="Low complexity" evidence="3">
    <location>
        <begin position="315"/>
        <end position="329"/>
    </location>
</feature>
<name>A0A158R8H7_TAEAS</name>
<gene>
    <name evidence="5" type="ORF">TASK_LOCUS5485</name>
</gene>
<protein>
    <submittedName>
        <fullName evidence="7">CortBP2 domain-containing protein</fullName>
    </submittedName>
</protein>
<dbReference type="PANTHER" id="PTHR23166:SF5">
    <property type="entry name" value="CTTNBP2 N-TERMINAL-LIKE PROTEIN"/>
    <property type="match status" value="1"/>
</dbReference>
<keyword evidence="6" id="KW-1185">Reference proteome</keyword>
<feature type="coiled-coil region" evidence="2">
    <location>
        <begin position="84"/>
        <end position="213"/>
    </location>
</feature>
<evidence type="ECO:0000256" key="2">
    <source>
        <dbReference type="SAM" id="Coils"/>
    </source>
</evidence>
<feature type="domain" description="Cortactin-binding protein-2 N-terminal" evidence="4">
    <location>
        <begin position="5"/>
        <end position="193"/>
    </location>
</feature>
<evidence type="ECO:0000259" key="4">
    <source>
        <dbReference type="Pfam" id="PF09727"/>
    </source>
</evidence>
<sequence length="548" mass="59317">MVAGLQADVEARDIAIAALQCEQNYFLVDDARRHRYFMDKVFEINLDDPILALQRDSFSLQLPTDPSVGCHFGANAEHRREIKLANLEELIDVQRRAHAFYREQLQSAEQRYAALCSSFEEERKRLERDAAQGDDVVAMLEKEREKLQLELENERNQTKRLEKDLKKALDSYNTQKALSQRQRIVAAQLIREKWRLQKELSAKCEEIEQMESKLGLKSPLPSDLPSSVKMLNASPTMKTASNATLRSPVGTSEEGFQCKKSLSPPSACRESANAPPPPPSPLVPFCPSTPISTSSKLDSTASSGVSTSNRVNGCSPPSSITSFSDGSSSEATKVKSPPPVKTRPEPPVRRTPEFNGPIAPTSRKIGLLEVDTTQVGAVVVAIAATETEEPIEEDEKQIATLSPPPPPPQMQLHYPYPGMQGNTHHPPVRTPRSTFGGGHFSASSSTSHFSGSRPPLRSPTSPPTAPASHQFPYAQPQRVASSGLRFTGACGGGLRKTAPALPQQTRSGTVATSQGGLSRSAAVAAPRVVVAGRAAAATGQGNMYINGK</sequence>
<dbReference type="InterPro" id="IPR019131">
    <property type="entry name" value="Cortactin-binding_p2_N"/>
</dbReference>
<evidence type="ECO:0000313" key="7">
    <source>
        <dbReference type="WBParaSite" id="TASK_0000548401-mRNA-1"/>
    </source>
</evidence>
<dbReference type="EMBL" id="UYRS01018418">
    <property type="protein sequence ID" value="VDK35171.1"/>
    <property type="molecule type" value="Genomic_DNA"/>
</dbReference>